<reference evidence="3 4" key="1">
    <citation type="journal article" date="2014" name="BMC Genomics">
        <title>Comparative genome sequencing reveals chemotype-specific gene clusters in the toxigenic black mold Stachybotrys.</title>
        <authorList>
            <person name="Semeiks J."/>
            <person name="Borek D."/>
            <person name="Otwinowski Z."/>
            <person name="Grishin N.V."/>
        </authorList>
    </citation>
    <scope>NUCLEOTIDE SEQUENCE [LARGE SCALE GENOMIC DNA]</scope>
    <source>
        <strain evidence="4">CBS 109288 / IBT 7711</strain>
    </source>
</reference>
<feature type="domain" description="C2H2-type" evidence="2">
    <location>
        <begin position="191"/>
        <end position="214"/>
    </location>
</feature>
<organism evidence="3 4">
    <name type="scientific">Stachybotrys chartarum (strain CBS 109288 / IBT 7711)</name>
    <name type="common">Toxic black mold</name>
    <name type="synonym">Stilbospora chartarum</name>
    <dbReference type="NCBI Taxonomy" id="1280523"/>
    <lineage>
        <taxon>Eukaryota</taxon>
        <taxon>Fungi</taxon>
        <taxon>Dikarya</taxon>
        <taxon>Ascomycota</taxon>
        <taxon>Pezizomycotina</taxon>
        <taxon>Sordariomycetes</taxon>
        <taxon>Hypocreomycetidae</taxon>
        <taxon>Hypocreales</taxon>
        <taxon>Stachybotryaceae</taxon>
        <taxon>Stachybotrys</taxon>
    </lineage>
</organism>
<dbReference type="SMART" id="SM00355">
    <property type="entry name" value="ZnF_C2H2"/>
    <property type="match status" value="2"/>
</dbReference>
<dbReference type="PROSITE" id="PS00028">
    <property type="entry name" value="ZINC_FINGER_C2H2_1"/>
    <property type="match status" value="1"/>
</dbReference>
<gene>
    <name evidence="3" type="ORF">S7711_09006</name>
</gene>
<evidence type="ECO:0000256" key="1">
    <source>
        <dbReference type="SAM" id="MobiDB-lite"/>
    </source>
</evidence>
<name>A0A084AX77_STACB</name>
<dbReference type="Proteomes" id="UP000028045">
    <property type="component" value="Unassembled WGS sequence"/>
</dbReference>
<feature type="region of interest" description="Disordered" evidence="1">
    <location>
        <begin position="416"/>
        <end position="437"/>
    </location>
</feature>
<feature type="region of interest" description="Disordered" evidence="1">
    <location>
        <begin position="1"/>
        <end position="22"/>
    </location>
</feature>
<accession>A0A084AX77</accession>
<feature type="region of interest" description="Disordered" evidence="1">
    <location>
        <begin position="113"/>
        <end position="148"/>
    </location>
</feature>
<sequence>MTPSESWCEGDGMQPGPSSHQDQLNRQMIRHLMTQYSHEDIMRIFQEESRTSSQQNDAASVFTSSTHSSVKSEDAISVFDSGSSIRTFSDTSSTRGSIISNVSARTSKFLNRRSHASTVSNQSQTDVSTMDAEDAAGAGDASSGSANASKQKGAFMCGFCKEEGIQKTCTRKNDLKRHIEDFHNMNAQWFCRHRGCQMVFDWQTAYKTHLKVAHGGSRMSLDDGKLALCPQTVFACGFETCSQVFEASTDDDAGTVFKEYVGHVVKHFDEGANSGEWTYSTRIRNLLRQAGVMRAWNNSSWPEAERNRLKWSPQTSGILRKRLETRHIGDLQLLIQYAILTGTDPSGVHKFTEDFITPVREECQMSIPGHKIRAQIMPSNPPPMESETPEFRISRGANPSLAAYLATQRRVYVPRPPVRSGRSARAPVRAPTTPMAPVAPQYAYHNGSAQMYDPRQQQQQQHRQHYAIMPHTNGVIAEDISSLRSMTGHTPDPDAMDMGDTQMVDTSYMAQHQQHGFSGQYATGDMQTSGSLDACGMQNTAGAMDQHQATYMAYNSGHPY</sequence>
<feature type="compositionally biased region" description="Polar residues" evidence="1">
    <location>
        <begin position="116"/>
        <end position="128"/>
    </location>
</feature>
<dbReference type="InterPro" id="IPR013087">
    <property type="entry name" value="Znf_C2H2_type"/>
</dbReference>
<keyword evidence="4" id="KW-1185">Reference proteome</keyword>
<feature type="compositionally biased region" description="Low complexity" evidence="1">
    <location>
        <begin position="416"/>
        <end position="427"/>
    </location>
</feature>
<evidence type="ECO:0000313" key="4">
    <source>
        <dbReference type="Proteomes" id="UP000028045"/>
    </source>
</evidence>
<dbReference type="AlphaFoldDB" id="A0A084AX77"/>
<protein>
    <recommendedName>
        <fullName evidence="2">C2H2-type domain-containing protein</fullName>
    </recommendedName>
</protein>
<dbReference type="Gene3D" id="3.30.160.60">
    <property type="entry name" value="Classic Zinc Finger"/>
    <property type="match status" value="1"/>
</dbReference>
<proteinExistence type="predicted"/>
<feature type="compositionally biased region" description="Low complexity" evidence="1">
    <location>
        <begin position="135"/>
        <end position="148"/>
    </location>
</feature>
<dbReference type="OrthoDB" id="5208775at2759"/>
<dbReference type="HOGENOM" id="CLU_016775_1_0_1"/>
<dbReference type="EMBL" id="KL648504">
    <property type="protein sequence ID" value="KEY69906.1"/>
    <property type="molecule type" value="Genomic_DNA"/>
</dbReference>
<evidence type="ECO:0000259" key="2">
    <source>
        <dbReference type="PROSITE" id="PS00028"/>
    </source>
</evidence>
<evidence type="ECO:0000313" key="3">
    <source>
        <dbReference type="EMBL" id="KEY69906.1"/>
    </source>
</evidence>